<sequence length="82" mass="9212">MPKMSESSFVTVDIESPVAVPVRKQDDKIIPVLPSVRMSYQDAELVDVPFFKSILMRKILLITAVLTFFVLLAILLAFATTR</sequence>
<proteinExistence type="predicted"/>
<keyword evidence="1" id="KW-1133">Transmembrane helix</keyword>
<keyword evidence="1" id="KW-0472">Membrane</keyword>
<feature type="transmembrane region" description="Helical" evidence="1">
    <location>
        <begin position="59"/>
        <end position="79"/>
    </location>
</feature>
<protein>
    <submittedName>
        <fullName evidence="2">Uncharacterized protein Z723R</fullName>
    </submittedName>
</protein>
<name>A7K9Y3_9PHYC</name>
<gene>
    <name evidence="2" type="primary">Z723R</name>
    <name evidence="2" type="ORF">ATCV1_Z723R</name>
</gene>
<dbReference type="KEGG" id="vg:5470681"/>
<evidence type="ECO:0000313" key="3">
    <source>
        <dbReference type="Proteomes" id="UP000202420"/>
    </source>
</evidence>
<evidence type="ECO:0000313" key="2">
    <source>
        <dbReference type="EMBL" id="ABT16857.1"/>
    </source>
</evidence>
<dbReference type="RefSeq" id="YP_001427204.1">
    <property type="nucleotide sequence ID" value="NC_008724.1"/>
</dbReference>
<dbReference type="Proteomes" id="UP000202420">
    <property type="component" value="Segment"/>
</dbReference>
<reference evidence="2 3" key="1">
    <citation type="submission" date="2006-09" db="EMBL/GenBank/DDBJ databases">
        <title>Sequence and annotation of the 288-kb ATCV-1 virus that infects an endosymbiotic Chlorella strain of the heliozoon Acanthocystis turfacea.</title>
        <authorList>
            <person name="Fitzgerald L.A."/>
            <person name="Graves M.V."/>
            <person name="Li X."/>
            <person name="Pfitzner A.J.P."/>
            <person name="Hartigan J."/>
            <person name="Van Etten J.L."/>
        </authorList>
    </citation>
    <scope>NUCLEOTIDE SEQUENCE [LARGE SCALE GENOMIC DNA]</scope>
    <source>
        <strain evidence="2 3">ATCV-1</strain>
    </source>
</reference>
<organism evidence="2 3">
    <name type="scientific">Chlorovirus heliozoae</name>
    <dbReference type="NCBI Taxonomy" id="322019"/>
    <lineage>
        <taxon>Viruses</taxon>
        <taxon>Varidnaviria</taxon>
        <taxon>Bamfordvirae</taxon>
        <taxon>Nucleocytoviricota</taxon>
        <taxon>Megaviricetes</taxon>
        <taxon>Algavirales</taxon>
        <taxon>Phycodnaviridae</taxon>
        <taxon>Chlorovirus</taxon>
    </lineage>
</organism>
<accession>A7K9Y3</accession>
<dbReference type="GeneID" id="5470681"/>
<keyword evidence="1" id="KW-0812">Transmembrane</keyword>
<evidence type="ECO:0000256" key="1">
    <source>
        <dbReference type="SAM" id="Phobius"/>
    </source>
</evidence>
<keyword evidence="3" id="KW-1185">Reference proteome</keyword>
<dbReference type="EMBL" id="EF101928">
    <property type="protein sequence ID" value="ABT16857.1"/>
    <property type="molecule type" value="Genomic_DNA"/>
</dbReference>